<keyword evidence="7" id="KW-0732">Signal</keyword>
<keyword evidence="8" id="KW-0027">Amidation</keyword>
<evidence type="ECO:0000256" key="4">
    <source>
        <dbReference type="ARBA" id="ARBA00022525"/>
    </source>
</evidence>
<dbReference type="GO" id="GO:0005615">
    <property type="term" value="C:extracellular space"/>
    <property type="evidence" value="ECO:0007669"/>
    <property type="project" value="TreeGrafter"/>
</dbReference>
<dbReference type="GO" id="GO:0005179">
    <property type="term" value="F:hormone activity"/>
    <property type="evidence" value="ECO:0007669"/>
    <property type="project" value="UniProtKB-KW"/>
</dbReference>
<dbReference type="InterPro" id="IPR001693">
    <property type="entry name" value="Calcitonin_peptide-like"/>
</dbReference>
<evidence type="ECO:0000256" key="9">
    <source>
        <dbReference type="ARBA" id="ARBA00023157"/>
    </source>
</evidence>
<evidence type="ECO:0000256" key="6">
    <source>
        <dbReference type="ARBA" id="ARBA00022702"/>
    </source>
</evidence>
<comment type="subcellular location">
    <subcellularLocation>
        <location evidence="1">Secreted</location>
    </subcellularLocation>
</comment>
<protein>
    <recommendedName>
        <fullName evidence="3">Calcitonin</fullName>
    </recommendedName>
</protein>
<feature type="disulfide bond" evidence="11">
    <location>
        <begin position="79"/>
        <end position="85"/>
    </location>
</feature>
<comment type="similarity">
    <text evidence="2">Belongs to the calcitonin family.</text>
</comment>
<proteinExistence type="inferred from homology"/>
<organism evidence="13">
    <name type="scientific">Equus asinus asinus</name>
    <dbReference type="NCBI Taxonomy" id="83772"/>
    <lineage>
        <taxon>Eukaryota</taxon>
        <taxon>Metazoa</taxon>
        <taxon>Chordata</taxon>
        <taxon>Craniata</taxon>
        <taxon>Vertebrata</taxon>
        <taxon>Euteleostomi</taxon>
        <taxon>Mammalia</taxon>
        <taxon>Eutheria</taxon>
        <taxon>Laurasiatheria</taxon>
        <taxon>Perissodactyla</taxon>
        <taxon>Equidae</taxon>
        <taxon>Equus</taxon>
    </lineage>
</organism>
<name>A0A8C4LDZ2_EQUAS</name>
<dbReference type="PANTHER" id="PTHR10505:SF16">
    <property type="entry name" value="CALCITONIN"/>
    <property type="match status" value="1"/>
</dbReference>
<evidence type="ECO:0000256" key="3">
    <source>
        <dbReference type="ARBA" id="ARBA00015874"/>
    </source>
</evidence>
<dbReference type="GO" id="GO:0051480">
    <property type="term" value="P:regulation of cytosolic calcium ion concentration"/>
    <property type="evidence" value="ECO:0007669"/>
    <property type="project" value="TreeGrafter"/>
</dbReference>
<dbReference type="AlphaFoldDB" id="A0A8C4LDZ2"/>
<dbReference type="Pfam" id="PF00214">
    <property type="entry name" value="Calc_CGRP_IAPP"/>
    <property type="match status" value="1"/>
</dbReference>
<dbReference type="InterPro" id="IPR021116">
    <property type="entry name" value="Calcitonin/adrenomedullin"/>
</dbReference>
<keyword evidence="5" id="KW-0165">Cleavage on pair of basic residues</keyword>
<sequence>IGLWKFSPFLPLSILVLYQACILQVVPFRSALESLPDPAVLPEEESRLLLAALVKDYVRMKVRALEQETEGASPRAKRCSNLSTCVLGTYPQDLNKSHNFRTFSGIGFRAETPGKKKDTAICLERDH</sequence>
<evidence type="ECO:0000256" key="5">
    <source>
        <dbReference type="ARBA" id="ARBA00022685"/>
    </source>
</evidence>
<feature type="domain" description="Calcitonin peptide-like" evidence="12">
    <location>
        <begin position="77"/>
        <end position="117"/>
    </location>
</feature>
<keyword evidence="4" id="KW-0964">Secreted</keyword>
<reference evidence="13" key="1">
    <citation type="submission" date="2023-03" db="UniProtKB">
        <authorList>
            <consortium name="Ensembl"/>
        </authorList>
    </citation>
    <scope>IDENTIFICATION</scope>
</reference>
<dbReference type="PROSITE" id="PS00258">
    <property type="entry name" value="CALCITONIN"/>
    <property type="match status" value="1"/>
</dbReference>
<dbReference type="InterPro" id="IPR018360">
    <property type="entry name" value="Calcitonin_CS"/>
</dbReference>
<evidence type="ECO:0000256" key="7">
    <source>
        <dbReference type="ARBA" id="ARBA00022729"/>
    </source>
</evidence>
<keyword evidence="9 11" id="KW-1015">Disulfide bond</keyword>
<evidence type="ECO:0000259" key="12">
    <source>
        <dbReference type="SMART" id="SM00113"/>
    </source>
</evidence>
<dbReference type="OMA" id="MEETNEG"/>
<evidence type="ECO:0000256" key="10">
    <source>
        <dbReference type="ARBA" id="ARBA00049621"/>
    </source>
</evidence>
<evidence type="ECO:0000313" key="13">
    <source>
        <dbReference type="Ensembl" id="ENSEASP00005008333.1"/>
    </source>
</evidence>
<dbReference type="GO" id="GO:0031716">
    <property type="term" value="F:calcitonin receptor binding"/>
    <property type="evidence" value="ECO:0007669"/>
    <property type="project" value="TreeGrafter"/>
</dbReference>
<evidence type="ECO:0000256" key="1">
    <source>
        <dbReference type="ARBA" id="ARBA00004613"/>
    </source>
</evidence>
<dbReference type="GO" id="GO:0007189">
    <property type="term" value="P:adenylate cyclase-activating G protein-coupled receptor signaling pathway"/>
    <property type="evidence" value="ECO:0007669"/>
    <property type="project" value="TreeGrafter"/>
</dbReference>
<evidence type="ECO:0000256" key="11">
    <source>
        <dbReference type="PIRSR" id="PIRSR621116-50"/>
    </source>
</evidence>
<evidence type="ECO:0000256" key="2">
    <source>
        <dbReference type="ARBA" id="ARBA00009222"/>
    </source>
</evidence>
<dbReference type="InterPro" id="IPR021118">
    <property type="entry name" value="Calcitonin"/>
</dbReference>
<keyword evidence="6" id="KW-0372">Hormone</keyword>
<dbReference type="Ensembl" id="ENSEAST00005009082.1">
    <property type="protein sequence ID" value="ENSEASP00005008333.1"/>
    <property type="gene ID" value="ENSEASG00005006012.1"/>
</dbReference>
<dbReference type="PANTHER" id="PTHR10505">
    <property type="entry name" value="CALCITONIN-RELATED"/>
    <property type="match status" value="1"/>
</dbReference>
<accession>A0A8C4LDZ2</accession>
<dbReference type="InterPro" id="IPR021117">
    <property type="entry name" value="Calcitonin-like"/>
</dbReference>
<dbReference type="SMART" id="SM00113">
    <property type="entry name" value="CALCITONIN"/>
    <property type="match status" value="1"/>
</dbReference>
<evidence type="ECO:0000256" key="8">
    <source>
        <dbReference type="ARBA" id="ARBA00022815"/>
    </source>
</evidence>
<dbReference type="PRINTS" id="PR00270">
    <property type="entry name" value="CALCITONINA"/>
</dbReference>
<comment type="function">
    <text evidence="10">Calcitonin is a peptide hormone that causes a rapid but short-lived drop in the level of calcium and phosphate in blood by promoting the incorporation of those ions in the bones. Calcitonin function is mediated by the calcitonin receptor/CALCR and the CALCR-RAMP2 (AMYR2) receptor complex.</text>
</comment>